<dbReference type="GO" id="GO:0005737">
    <property type="term" value="C:cytoplasm"/>
    <property type="evidence" value="ECO:0007669"/>
    <property type="project" value="TreeGrafter"/>
</dbReference>
<dbReference type="GO" id="GO:0038023">
    <property type="term" value="F:signaling receptor activity"/>
    <property type="evidence" value="ECO:0007669"/>
    <property type="project" value="InterPro"/>
</dbReference>
<dbReference type="GO" id="GO:0004864">
    <property type="term" value="F:protein phosphatase inhibitor activity"/>
    <property type="evidence" value="ECO:0007669"/>
    <property type="project" value="InterPro"/>
</dbReference>
<evidence type="ECO:0000313" key="5">
    <source>
        <dbReference type="Proteomes" id="UP000250235"/>
    </source>
</evidence>
<dbReference type="GO" id="GO:0009738">
    <property type="term" value="P:abscisic acid-activated signaling pathway"/>
    <property type="evidence" value="ECO:0007669"/>
    <property type="project" value="InterPro"/>
</dbReference>
<proteinExistence type="inferred from homology"/>
<keyword evidence="5" id="KW-1185">Reference proteome</keyword>
<dbReference type="Gene3D" id="3.30.530.20">
    <property type="match status" value="1"/>
</dbReference>
<protein>
    <submittedName>
        <fullName evidence="4">Major allergen Pru ar 1-like</fullName>
    </submittedName>
</protein>
<dbReference type="PROSITE" id="PS00451">
    <property type="entry name" value="PATHOGENESIS_BETVI"/>
    <property type="match status" value="1"/>
</dbReference>
<dbReference type="InterPro" id="IPR050279">
    <property type="entry name" value="Plant_def-hormone_signal"/>
</dbReference>
<dbReference type="EMBL" id="KV008275">
    <property type="protein sequence ID" value="KZV30458.1"/>
    <property type="molecule type" value="Genomic_DNA"/>
</dbReference>
<keyword evidence="2" id="KW-0568">Pathogenesis-related protein</keyword>
<dbReference type="OrthoDB" id="1880172at2759"/>
<evidence type="ECO:0000256" key="1">
    <source>
        <dbReference type="ARBA" id="ARBA00009744"/>
    </source>
</evidence>
<dbReference type="PRINTS" id="PR00634">
    <property type="entry name" value="BETALLERGEN"/>
</dbReference>
<dbReference type="InterPro" id="IPR024949">
    <property type="entry name" value="Bet_v_I_allergen"/>
</dbReference>
<feature type="domain" description="Bet v I/Major latex protein" evidence="3">
    <location>
        <begin position="36"/>
        <end position="149"/>
    </location>
</feature>
<comment type="similarity">
    <text evidence="1 2">Belongs to the BetVI family.</text>
</comment>
<organism evidence="4 5">
    <name type="scientific">Dorcoceras hygrometricum</name>
    <dbReference type="NCBI Taxonomy" id="472368"/>
    <lineage>
        <taxon>Eukaryota</taxon>
        <taxon>Viridiplantae</taxon>
        <taxon>Streptophyta</taxon>
        <taxon>Embryophyta</taxon>
        <taxon>Tracheophyta</taxon>
        <taxon>Spermatophyta</taxon>
        <taxon>Magnoliopsida</taxon>
        <taxon>eudicotyledons</taxon>
        <taxon>Gunneridae</taxon>
        <taxon>Pentapetalae</taxon>
        <taxon>asterids</taxon>
        <taxon>lamiids</taxon>
        <taxon>Lamiales</taxon>
        <taxon>Gesneriaceae</taxon>
        <taxon>Didymocarpoideae</taxon>
        <taxon>Trichosporeae</taxon>
        <taxon>Loxocarpinae</taxon>
        <taxon>Dorcoceras</taxon>
    </lineage>
</organism>
<dbReference type="PANTHER" id="PTHR31213:SF55">
    <property type="entry name" value="STRESS-INDUCED PROTEIN SAM22"/>
    <property type="match status" value="1"/>
</dbReference>
<evidence type="ECO:0000259" key="3">
    <source>
        <dbReference type="Pfam" id="PF00407"/>
    </source>
</evidence>
<keyword evidence="2" id="KW-0611">Plant defense</keyword>
<dbReference type="FunFam" id="3.30.530.20:FF:000007">
    <property type="entry name" value="Major pollen allergen Bet v 1-A"/>
    <property type="match status" value="1"/>
</dbReference>
<sequence length="154" mass="16986">MSMKLAVPSHQPSCSRPLYTTATASSPRPFLRHSKASNIHGDGGVGTIKLITFGEGSQFKSVKHRVDEIDEANHVYKYSIIEGDVLGDDLESISYVVKFEASHDGGSVCKTISYYHTKHDAHGITEEKIKEGKEKAKAIFKAVEAHLHAHPHDY</sequence>
<dbReference type="Pfam" id="PF00407">
    <property type="entry name" value="Bet_v_1"/>
    <property type="match status" value="1"/>
</dbReference>
<dbReference type="SUPFAM" id="SSF55961">
    <property type="entry name" value="Bet v1-like"/>
    <property type="match status" value="1"/>
</dbReference>
<evidence type="ECO:0000313" key="4">
    <source>
        <dbReference type="EMBL" id="KZV30458.1"/>
    </source>
</evidence>
<dbReference type="InterPro" id="IPR023393">
    <property type="entry name" value="START-like_dom_sf"/>
</dbReference>
<dbReference type="InterPro" id="IPR000916">
    <property type="entry name" value="Bet_v_I/MLP"/>
</dbReference>
<dbReference type="PANTHER" id="PTHR31213">
    <property type="entry name" value="OS08G0374000 PROTEIN-RELATED"/>
    <property type="match status" value="1"/>
</dbReference>
<evidence type="ECO:0000256" key="2">
    <source>
        <dbReference type="RuleBase" id="RU000409"/>
    </source>
</evidence>
<dbReference type="GO" id="GO:0010427">
    <property type="term" value="F:abscisic acid binding"/>
    <property type="evidence" value="ECO:0007669"/>
    <property type="project" value="InterPro"/>
</dbReference>
<accession>A0A2Z7B962</accession>
<reference evidence="4 5" key="1">
    <citation type="journal article" date="2015" name="Proc. Natl. Acad. Sci. U.S.A.">
        <title>The resurrection genome of Boea hygrometrica: A blueprint for survival of dehydration.</title>
        <authorList>
            <person name="Xiao L."/>
            <person name="Yang G."/>
            <person name="Zhang L."/>
            <person name="Yang X."/>
            <person name="Zhao S."/>
            <person name="Ji Z."/>
            <person name="Zhou Q."/>
            <person name="Hu M."/>
            <person name="Wang Y."/>
            <person name="Chen M."/>
            <person name="Xu Y."/>
            <person name="Jin H."/>
            <person name="Xiao X."/>
            <person name="Hu G."/>
            <person name="Bao F."/>
            <person name="Hu Y."/>
            <person name="Wan P."/>
            <person name="Li L."/>
            <person name="Deng X."/>
            <person name="Kuang T."/>
            <person name="Xiang C."/>
            <person name="Zhu J.K."/>
            <person name="Oliver M.J."/>
            <person name="He Y."/>
        </authorList>
    </citation>
    <scope>NUCLEOTIDE SEQUENCE [LARGE SCALE GENOMIC DNA]</scope>
    <source>
        <strain evidence="5">cv. XS01</strain>
    </source>
</reference>
<gene>
    <name evidence="4" type="ORF">F511_34047</name>
</gene>
<dbReference type="GO" id="GO:0006952">
    <property type="term" value="P:defense response"/>
    <property type="evidence" value="ECO:0007669"/>
    <property type="project" value="UniProtKB-KW"/>
</dbReference>
<dbReference type="CDD" id="cd07816">
    <property type="entry name" value="Bet_v1-like"/>
    <property type="match status" value="1"/>
</dbReference>
<dbReference type="AlphaFoldDB" id="A0A2Z7B962"/>
<dbReference type="GO" id="GO:0005634">
    <property type="term" value="C:nucleus"/>
    <property type="evidence" value="ECO:0007669"/>
    <property type="project" value="TreeGrafter"/>
</dbReference>
<name>A0A2Z7B962_9LAMI</name>
<dbReference type="Proteomes" id="UP000250235">
    <property type="component" value="Unassembled WGS sequence"/>
</dbReference>